<dbReference type="PANTHER" id="PTHR30461">
    <property type="entry name" value="DNA-INVERTASE FROM LAMBDOID PROPHAGE"/>
    <property type="match status" value="1"/>
</dbReference>
<dbReference type="PANTHER" id="PTHR30461:SF2">
    <property type="entry name" value="SERINE RECOMBINASE PINE-RELATED"/>
    <property type="match status" value="1"/>
</dbReference>
<keyword evidence="10" id="KW-1185">Reference proteome</keyword>
<sequence length="185" mass="21029">MKIGYARVSTQEQNLDMQIRALEEVGCSKIYTEQQSARKDRPELAKAIEHLREGDIFVVWKIDRLGRSVKELVTLLQEFESRKIDIVFIKDGIDTSTSTGRFLFTIISAFAELELNIIRERTMEGLKAARARGKNGGRPKALTKSQIQQLRAMHADKSIPVKDIQNALGISRATVYKYLKMDSTQ</sequence>
<dbReference type="PROSITE" id="PS00398">
    <property type="entry name" value="RECOMBINASES_2"/>
    <property type="match status" value="1"/>
</dbReference>
<comment type="similarity">
    <text evidence="1">Belongs to the site-specific recombinase resolvase family.</text>
</comment>
<feature type="active site" description="O-(5'-phospho-DNA)-serine intermediate" evidence="6 7">
    <location>
        <position position="9"/>
    </location>
</feature>
<dbReference type="SUPFAM" id="SSF46689">
    <property type="entry name" value="Homeodomain-like"/>
    <property type="match status" value="1"/>
</dbReference>
<dbReference type="RefSeq" id="WP_130305263.1">
    <property type="nucleotide sequence ID" value="NZ_SHKO01000006.1"/>
</dbReference>
<dbReference type="InterPro" id="IPR006120">
    <property type="entry name" value="Resolvase_HTH_dom"/>
</dbReference>
<accession>A0A4Q7V5R0</accession>
<keyword evidence="3" id="KW-0230">DNA invertase</keyword>
<dbReference type="Gene3D" id="1.10.10.60">
    <property type="entry name" value="Homeodomain-like"/>
    <property type="match status" value="1"/>
</dbReference>
<evidence type="ECO:0000256" key="2">
    <source>
        <dbReference type="ARBA" id="ARBA00022908"/>
    </source>
</evidence>
<dbReference type="InterPro" id="IPR006118">
    <property type="entry name" value="Recombinase_CS"/>
</dbReference>
<proteinExistence type="inferred from homology"/>
<evidence type="ECO:0000313" key="10">
    <source>
        <dbReference type="Proteomes" id="UP000293398"/>
    </source>
</evidence>
<dbReference type="Pfam" id="PF02796">
    <property type="entry name" value="HTH_7"/>
    <property type="match status" value="1"/>
</dbReference>
<keyword evidence="5" id="KW-0233">DNA recombination</keyword>
<dbReference type="GO" id="GO:0003677">
    <property type="term" value="F:DNA binding"/>
    <property type="evidence" value="ECO:0007669"/>
    <property type="project" value="UniProtKB-KW"/>
</dbReference>
<feature type="domain" description="Resolvase/invertase-type recombinase catalytic" evidence="8">
    <location>
        <begin position="1"/>
        <end position="133"/>
    </location>
</feature>
<dbReference type="SMART" id="SM00857">
    <property type="entry name" value="Resolvase"/>
    <property type="match status" value="1"/>
</dbReference>
<dbReference type="PROSITE" id="PS51736">
    <property type="entry name" value="RECOMBINASES_3"/>
    <property type="match status" value="1"/>
</dbReference>
<evidence type="ECO:0000259" key="8">
    <source>
        <dbReference type="PROSITE" id="PS51736"/>
    </source>
</evidence>
<dbReference type="AlphaFoldDB" id="A0A4Q7V5R0"/>
<keyword evidence="4" id="KW-0238">DNA-binding</keyword>
<dbReference type="OrthoDB" id="8585334at2"/>
<dbReference type="CDD" id="cd03768">
    <property type="entry name" value="SR_ResInv"/>
    <property type="match status" value="1"/>
</dbReference>
<reference evidence="9 10" key="1">
    <citation type="submission" date="2019-02" db="EMBL/GenBank/DDBJ databases">
        <title>Genomic Encyclopedia of Type Strains, Phase IV (KMG-IV): sequencing the most valuable type-strain genomes for metagenomic binning, comparative biology and taxonomic classification.</title>
        <authorList>
            <person name="Goeker M."/>
        </authorList>
    </citation>
    <scope>NUCLEOTIDE SEQUENCE [LARGE SCALE GENOMIC DNA]</scope>
    <source>
        <strain evidence="9 10">DSM 23814</strain>
    </source>
</reference>
<dbReference type="CDD" id="cd00569">
    <property type="entry name" value="HTH_Hin_like"/>
    <property type="match status" value="1"/>
</dbReference>
<evidence type="ECO:0000256" key="7">
    <source>
        <dbReference type="PROSITE-ProRule" id="PRU10137"/>
    </source>
</evidence>
<evidence type="ECO:0000313" key="9">
    <source>
        <dbReference type="EMBL" id="RZT91154.1"/>
    </source>
</evidence>
<dbReference type="InterPro" id="IPR006119">
    <property type="entry name" value="Resolv_N"/>
</dbReference>
<dbReference type="GO" id="GO:0000150">
    <property type="term" value="F:DNA strand exchange activity"/>
    <property type="evidence" value="ECO:0007669"/>
    <property type="project" value="UniProtKB-KW"/>
</dbReference>
<dbReference type="FunFam" id="3.40.50.1390:FF:000001">
    <property type="entry name" value="DNA recombinase"/>
    <property type="match status" value="1"/>
</dbReference>
<dbReference type="Gene3D" id="3.40.50.1390">
    <property type="entry name" value="Resolvase, N-terminal catalytic domain"/>
    <property type="match status" value="1"/>
</dbReference>
<evidence type="ECO:0000256" key="1">
    <source>
        <dbReference type="ARBA" id="ARBA00009913"/>
    </source>
</evidence>
<dbReference type="InterPro" id="IPR036162">
    <property type="entry name" value="Resolvase-like_N_sf"/>
</dbReference>
<dbReference type="InterPro" id="IPR009057">
    <property type="entry name" value="Homeodomain-like_sf"/>
</dbReference>
<evidence type="ECO:0000256" key="6">
    <source>
        <dbReference type="PIRSR" id="PIRSR606118-50"/>
    </source>
</evidence>
<dbReference type="SUPFAM" id="SSF53041">
    <property type="entry name" value="Resolvase-like"/>
    <property type="match status" value="1"/>
</dbReference>
<dbReference type="GO" id="GO:0015074">
    <property type="term" value="P:DNA integration"/>
    <property type="evidence" value="ECO:0007669"/>
    <property type="project" value="UniProtKB-KW"/>
</dbReference>
<dbReference type="PROSITE" id="PS00397">
    <property type="entry name" value="RECOMBINASES_1"/>
    <property type="match status" value="1"/>
</dbReference>
<keyword evidence="2" id="KW-0229">DNA integration</keyword>
<dbReference type="Pfam" id="PF00239">
    <property type="entry name" value="Resolvase"/>
    <property type="match status" value="1"/>
</dbReference>
<evidence type="ECO:0000256" key="4">
    <source>
        <dbReference type="ARBA" id="ARBA00023125"/>
    </source>
</evidence>
<comment type="caution">
    <text evidence="9">The sequence shown here is derived from an EMBL/GenBank/DDBJ whole genome shotgun (WGS) entry which is preliminary data.</text>
</comment>
<evidence type="ECO:0000256" key="5">
    <source>
        <dbReference type="ARBA" id="ARBA00023172"/>
    </source>
</evidence>
<organism evidence="9 10">
    <name type="scientific">Advenella incenata</name>
    <dbReference type="NCBI Taxonomy" id="267800"/>
    <lineage>
        <taxon>Bacteria</taxon>
        <taxon>Pseudomonadati</taxon>
        <taxon>Pseudomonadota</taxon>
        <taxon>Betaproteobacteria</taxon>
        <taxon>Burkholderiales</taxon>
        <taxon>Alcaligenaceae</taxon>
    </lineage>
</organism>
<dbReference type="Proteomes" id="UP000293398">
    <property type="component" value="Unassembled WGS sequence"/>
</dbReference>
<evidence type="ECO:0000256" key="3">
    <source>
        <dbReference type="ARBA" id="ARBA00023100"/>
    </source>
</evidence>
<protein>
    <submittedName>
        <fullName evidence="9">DNA invertase Pin-like site-specific DNA recombinase</fullName>
    </submittedName>
</protein>
<dbReference type="EMBL" id="SHKO01000006">
    <property type="protein sequence ID" value="RZT91154.1"/>
    <property type="molecule type" value="Genomic_DNA"/>
</dbReference>
<dbReference type="InterPro" id="IPR050639">
    <property type="entry name" value="SSR_resolvase"/>
</dbReference>
<gene>
    <name evidence="9" type="ORF">EV681_4507</name>
</gene>
<name>A0A4Q7V5R0_9BURK</name>